<organism evidence="2 3">
    <name type="scientific">Orenia metallireducens</name>
    <dbReference type="NCBI Taxonomy" id="1413210"/>
    <lineage>
        <taxon>Bacteria</taxon>
        <taxon>Bacillati</taxon>
        <taxon>Bacillota</taxon>
        <taxon>Clostridia</taxon>
        <taxon>Halanaerobiales</taxon>
        <taxon>Halobacteroidaceae</taxon>
        <taxon>Orenia</taxon>
    </lineage>
</organism>
<dbReference type="Pfam" id="PF02811">
    <property type="entry name" value="PHP"/>
    <property type="match status" value="1"/>
</dbReference>
<keyword evidence="3" id="KW-1185">Reference proteome</keyword>
<dbReference type="CDD" id="cd07438">
    <property type="entry name" value="PHP_HisPPase_AMP"/>
    <property type="match status" value="1"/>
</dbReference>
<dbReference type="InterPro" id="IPR004013">
    <property type="entry name" value="PHP_dom"/>
</dbReference>
<dbReference type="SUPFAM" id="SSF89550">
    <property type="entry name" value="PHP domain-like"/>
    <property type="match status" value="1"/>
</dbReference>
<dbReference type="SMART" id="SM00481">
    <property type="entry name" value="POLIIIAc"/>
    <property type="match status" value="1"/>
</dbReference>
<dbReference type="OrthoDB" id="9804333at2"/>
<dbReference type="InterPro" id="IPR003141">
    <property type="entry name" value="Pol/His_phosphatase_N"/>
</dbReference>
<dbReference type="InterPro" id="IPR052018">
    <property type="entry name" value="PHP_domain"/>
</dbReference>
<dbReference type="Gene3D" id="3.20.20.140">
    <property type="entry name" value="Metal-dependent hydrolases"/>
    <property type="match status" value="1"/>
</dbReference>
<dbReference type="GO" id="GO:0035312">
    <property type="term" value="F:5'-3' DNA exonuclease activity"/>
    <property type="evidence" value="ECO:0007669"/>
    <property type="project" value="TreeGrafter"/>
</dbReference>
<dbReference type="PANTHER" id="PTHR42924:SF3">
    <property type="entry name" value="POLYMERASE_HISTIDINOL PHOSPHATASE N-TERMINAL DOMAIN-CONTAINING PROTEIN"/>
    <property type="match status" value="1"/>
</dbReference>
<dbReference type="Proteomes" id="UP000219573">
    <property type="component" value="Unassembled WGS sequence"/>
</dbReference>
<dbReference type="GO" id="GO:0004534">
    <property type="term" value="F:5'-3' RNA exonuclease activity"/>
    <property type="evidence" value="ECO:0007669"/>
    <property type="project" value="TreeGrafter"/>
</dbReference>
<proteinExistence type="predicted"/>
<reference evidence="3" key="1">
    <citation type="submission" date="2017-09" db="EMBL/GenBank/DDBJ databases">
        <authorList>
            <person name="Varghese N."/>
            <person name="Submissions S."/>
        </authorList>
    </citation>
    <scope>NUCLEOTIDE SEQUENCE [LARGE SCALE GENOMIC DNA]</scope>
    <source>
        <strain evidence="3">MSL47</strain>
    </source>
</reference>
<dbReference type="Gene3D" id="1.10.150.650">
    <property type="match status" value="1"/>
</dbReference>
<evidence type="ECO:0000313" key="3">
    <source>
        <dbReference type="Proteomes" id="UP000219573"/>
    </source>
</evidence>
<dbReference type="STRING" id="1413210.U472_09110"/>
<sequence length="272" mass="30407">MKGRYVDLHLHTTASDGSYTPTELVTKAKKLGFSAIAITDHDTVGGIEEGLKAAEELGIELIPGIEMNTDYENTEIHILGYYIDYQDKNFINILADLKEARYNRIRKIVSKLNDLGLEIAFDEVNKLADGGALGRPHIAQIMLNKGYVQEWSQAFDQYIAKGAPAYVERKKITPKKAIGIIKEAGGVPVIAHPALMERDDLLKTLLEWGIEGIEVYHTEHDRIDSQRYLEYARENDLLVTAGSDCHGPERKGEILIGKIKASYELVENLKAK</sequence>
<dbReference type="EMBL" id="OBDZ01000009">
    <property type="protein sequence ID" value="SNY25486.1"/>
    <property type="molecule type" value="Genomic_DNA"/>
</dbReference>
<gene>
    <name evidence="2" type="ORF">SAMN06265827_10998</name>
</gene>
<dbReference type="PANTHER" id="PTHR42924">
    <property type="entry name" value="EXONUCLEASE"/>
    <property type="match status" value="1"/>
</dbReference>
<dbReference type="AlphaFoldDB" id="A0A285GSJ9"/>
<protein>
    <recommendedName>
        <fullName evidence="1">Polymerase/histidinol phosphatase N-terminal domain-containing protein</fullName>
    </recommendedName>
</protein>
<evidence type="ECO:0000259" key="1">
    <source>
        <dbReference type="SMART" id="SM00481"/>
    </source>
</evidence>
<name>A0A285GSJ9_9FIRM</name>
<feature type="domain" description="Polymerase/histidinol phosphatase N-terminal" evidence="1">
    <location>
        <begin position="6"/>
        <end position="71"/>
    </location>
</feature>
<dbReference type="InterPro" id="IPR016195">
    <property type="entry name" value="Pol/histidinol_Pase-like"/>
</dbReference>
<dbReference type="RefSeq" id="WP_097017542.1">
    <property type="nucleotide sequence ID" value="NZ_OBDZ01000009.1"/>
</dbReference>
<accession>A0A285GSJ9</accession>
<evidence type="ECO:0000313" key="2">
    <source>
        <dbReference type="EMBL" id="SNY25486.1"/>
    </source>
</evidence>